<sequence length="148" mass="17106">MKLEQLESLPFPKDFVSFVRGEAICRFVYHSLHEPTCTVKKVKLLDAQYLEEDFTHVFTWAYEYLEGAKDGLTEWSDIRFDKPDDLKTWLFFLACAGMPDVEGYGHGGQSYLKAWSHFRVRTMGQTMALITCSAGVFLYPHNLMPPPR</sequence>
<proteinExistence type="predicted"/>
<name>A0A6J5SWV0_9CAUD</name>
<protein>
    <submittedName>
        <fullName evidence="1">Uncharacterized protein</fullName>
    </submittedName>
</protein>
<dbReference type="EMBL" id="LR797487">
    <property type="protein sequence ID" value="CAB4219983.1"/>
    <property type="molecule type" value="Genomic_DNA"/>
</dbReference>
<gene>
    <name evidence="1" type="ORF">UFOVP1620_4</name>
</gene>
<organism evidence="1">
    <name type="scientific">uncultured Caudovirales phage</name>
    <dbReference type="NCBI Taxonomy" id="2100421"/>
    <lineage>
        <taxon>Viruses</taxon>
        <taxon>Duplodnaviria</taxon>
        <taxon>Heunggongvirae</taxon>
        <taxon>Uroviricota</taxon>
        <taxon>Caudoviricetes</taxon>
        <taxon>Peduoviridae</taxon>
        <taxon>Maltschvirus</taxon>
        <taxon>Maltschvirus maltsch</taxon>
    </lineage>
</organism>
<reference evidence="1" key="1">
    <citation type="submission" date="2020-05" db="EMBL/GenBank/DDBJ databases">
        <authorList>
            <person name="Chiriac C."/>
            <person name="Salcher M."/>
            <person name="Ghai R."/>
            <person name="Kavagutti S V."/>
        </authorList>
    </citation>
    <scope>NUCLEOTIDE SEQUENCE</scope>
</reference>
<evidence type="ECO:0000313" key="1">
    <source>
        <dbReference type="EMBL" id="CAB4219983.1"/>
    </source>
</evidence>
<accession>A0A6J5SWV0</accession>